<dbReference type="PROSITE" id="PS50059">
    <property type="entry name" value="FKBP_PPIASE"/>
    <property type="match status" value="1"/>
</dbReference>
<keyword evidence="13" id="KW-1185">Reference proteome</keyword>
<evidence type="ECO:0000259" key="11">
    <source>
        <dbReference type="PROSITE" id="PS50059"/>
    </source>
</evidence>
<evidence type="ECO:0000256" key="9">
    <source>
        <dbReference type="PROSITE-ProRule" id="PRU00277"/>
    </source>
</evidence>
<organism evidence="12 13">
    <name type="scientific">Neptuniibacter caesariensis</name>
    <dbReference type="NCBI Taxonomy" id="207954"/>
    <lineage>
        <taxon>Bacteria</taxon>
        <taxon>Pseudomonadati</taxon>
        <taxon>Pseudomonadota</taxon>
        <taxon>Gammaproteobacteria</taxon>
        <taxon>Oceanospirillales</taxon>
        <taxon>Oceanospirillaceae</taxon>
        <taxon>Neptuniibacter</taxon>
    </lineage>
</organism>
<evidence type="ECO:0000313" key="13">
    <source>
        <dbReference type="Proteomes" id="UP000002171"/>
    </source>
</evidence>
<comment type="caution">
    <text evidence="12">The sequence shown here is derived from an EMBL/GenBank/DDBJ whole genome shotgun (WGS) entry which is preliminary data.</text>
</comment>
<comment type="similarity">
    <text evidence="3 10">Belongs to the FKBP-type PPIase family.</text>
</comment>
<evidence type="ECO:0000256" key="4">
    <source>
        <dbReference type="ARBA" id="ARBA00022490"/>
    </source>
</evidence>
<dbReference type="Proteomes" id="UP000002171">
    <property type="component" value="Unassembled WGS sequence"/>
</dbReference>
<evidence type="ECO:0000256" key="8">
    <source>
        <dbReference type="ARBA" id="ARBA00037071"/>
    </source>
</evidence>
<dbReference type="OrthoDB" id="9808891at2"/>
<dbReference type="EC" id="5.2.1.8" evidence="10"/>
<dbReference type="GO" id="GO:0042026">
    <property type="term" value="P:protein refolding"/>
    <property type="evidence" value="ECO:0007669"/>
    <property type="project" value="UniProtKB-ARBA"/>
</dbReference>
<dbReference type="InterPro" id="IPR001179">
    <property type="entry name" value="PPIase_FKBP_dom"/>
</dbReference>
<dbReference type="PANTHER" id="PTHR47861:SF3">
    <property type="entry name" value="FKBP-TYPE PEPTIDYL-PROLYL CIS-TRANS ISOMERASE SLYD"/>
    <property type="match status" value="1"/>
</dbReference>
<evidence type="ECO:0000256" key="5">
    <source>
        <dbReference type="ARBA" id="ARBA00023110"/>
    </source>
</evidence>
<proteinExistence type="inferred from homology"/>
<evidence type="ECO:0000256" key="10">
    <source>
        <dbReference type="RuleBase" id="RU003915"/>
    </source>
</evidence>
<dbReference type="Gene3D" id="3.10.50.40">
    <property type="match status" value="1"/>
</dbReference>
<sequence>MKVSENKVVLFHYALVNSAGEVLDGSRGGNPLPYLHGHKNIVPGLEAAMDSREVGDKFEVVVPPEQGYGQRDEAKVQVIDSQAFADFTELEEGMVCQMEDDNGELQLVGITKIEGEDVTVDANHPFAGIELKFDVEIMEVRDATAEELSAGHVELD</sequence>
<evidence type="ECO:0000256" key="6">
    <source>
        <dbReference type="ARBA" id="ARBA00023186"/>
    </source>
</evidence>
<accession>A0A7U8C475</accession>
<keyword evidence="5 9" id="KW-0697">Rotamase</keyword>
<dbReference type="GO" id="GO:0003755">
    <property type="term" value="F:peptidyl-prolyl cis-trans isomerase activity"/>
    <property type="evidence" value="ECO:0007669"/>
    <property type="project" value="UniProtKB-UniRule"/>
</dbReference>
<keyword evidence="4" id="KW-0963">Cytoplasm</keyword>
<reference evidence="12 13" key="1">
    <citation type="submission" date="2006-02" db="EMBL/GenBank/DDBJ databases">
        <authorList>
            <person name="Pinhassi J."/>
            <person name="Pedros-Alio C."/>
            <person name="Ferriera S."/>
            <person name="Johnson J."/>
            <person name="Kravitz S."/>
            <person name="Halpern A."/>
            <person name="Remington K."/>
            <person name="Beeson K."/>
            <person name="Tran B."/>
            <person name="Rogers Y.-H."/>
            <person name="Friedman R."/>
            <person name="Venter J.C."/>
        </authorList>
    </citation>
    <scope>NUCLEOTIDE SEQUENCE [LARGE SCALE GENOMIC DNA]</scope>
    <source>
        <strain evidence="12 13">MED92</strain>
    </source>
</reference>
<dbReference type="InterPro" id="IPR046357">
    <property type="entry name" value="PPIase_dom_sf"/>
</dbReference>
<name>A0A7U8C475_NEPCE</name>
<comment type="function">
    <text evidence="8">Also involved in hydrogenase metallocenter assembly, probably by participating in the nickel insertion step. This function in hydrogenase biosynthesis requires chaperone activity and the presence of the metal-binding domain, but not PPIase activity.</text>
</comment>
<feature type="domain" description="PPIase FKBP-type" evidence="11">
    <location>
        <begin position="6"/>
        <end position="87"/>
    </location>
</feature>
<evidence type="ECO:0000256" key="1">
    <source>
        <dbReference type="ARBA" id="ARBA00000971"/>
    </source>
</evidence>
<dbReference type="SUPFAM" id="SSF54534">
    <property type="entry name" value="FKBP-like"/>
    <property type="match status" value="1"/>
</dbReference>
<comment type="subcellular location">
    <subcellularLocation>
        <location evidence="2">Cytoplasm</location>
    </subcellularLocation>
</comment>
<dbReference type="PANTHER" id="PTHR47861">
    <property type="entry name" value="FKBP-TYPE PEPTIDYL-PROLYL CIS-TRANS ISOMERASE SLYD"/>
    <property type="match status" value="1"/>
</dbReference>
<evidence type="ECO:0000313" key="12">
    <source>
        <dbReference type="EMBL" id="EAR59795.1"/>
    </source>
</evidence>
<comment type="catalytic activity">
    <reaction evidence="1 9 10">
        <text>[protein]-peptidylproline (omega=180) = [protein]-peptidylproline (omega=0)</text>
        <dbReference type="Rhea" id="RHEA:16237"/>
        <dbReference type="Rhea" id="RHEA-COMP:10747"/>
        <dbReference type="Rhea" id="RHEA-COMP:10748"/>
        <dbReference type="ChEBI" id="CHEBI:83833"/>
        <dbReference type="ChEBI" id="CHEBI:83834"/>
        <dbReference type="EC" id="5.2.1.8"/>
    </reaction>
</comment>
<dbReference type="EMBL" id="AAOW01000032">
    <property type="protein sequence ID" value="EAR59795.1"/>
    <property type="molecule type" value="Genomic_DNA"/>
</dbReference>
<evidence type="ECO:0000256" key="2">
    <source>
        <dbReference type="ARBA" id="ARBA00004496"/>
    </source>
</evidence>
<dbReference type="Pfam" id="PF00254">
    <property type="entry name" value="FKBP_C"/>
    <property type="match status" value="1"/>
</dbReference>
<keyword evidence="7 9" id="KW-0413">Isomerase</keyword>
<dbReference type="AlphaFoldDB" id="A0A7U8C475"/>
<dbReference type="GO" id="GO:0005737">
    <property type="term" value="C:cytoplasm"/>
    <property type="evidence" value="ECO:0007669"/>
    <property type="project" value="UniProtKB-SubCell"/>
</dbReference>
<keyword evidence="6" id="KW-0143">Chaperone</keyword>
<gene>
    <name evidence="12" type="ORF">MED92_08535</name>
</gene>
<evidence type="ECO:0000256" key="7">
    <source>
        <dbReference type="ARBA" id="ARBA00023235"/>
    </source>
</evidence>
<protein>
    <recommendedName>
        <fullName evidence="10">Peptidyl-prolyl cis-trans isomerase</fullName>
        <ecNumber evidence="10">5.2.1.8</ecNumber>
    </recommendedName>
</protein>
<dbReference type="RefSeq" id="WP_007022168.1">
    <property type="nucleotide sequence ID" value="NZ_CH724126.1"/>
</dbReference>
<evidence type="ECO:0000256" key="3">
    <source>
        <dbReference type="ARBA" id="ARBA00006577"/>
    </source>
</evidence>